<evidence type="ECO:0000256" key="5">
    <source>
        <dbReference type="ARBA" id="ARBA00022737"/>
    </source>
</evidence>
<name>A0A811NMI1_9POAL</name>
<keyword evidence="12 13" id="KW-0131">Cell cycle</keyword>
<accession>A0A811NMI1</accession>
<evidence type="ECO:0000256" key="10">
    <source>
        <dbReference type="ARBA" id="ARBA00023098"/>
    </source>
</evidence>
<dbReference type="InterPro" id="IPR011989">
    <property type="entry name" value="ARM-like"/>
</dbReference>
<dbReference type="CDD" id="cd15489">
    <property type="entry name" value="PHD_SF"/>
    <property type="match status" value="1"/>
</dbReference>
<evidence type="ECO:0000256" key="6">
    <source>
        <dbReference type="ARBA" id="ARBA00022771"/>
    </source>
</evidence>
<feature type="region of interest" description="Disordered" evidence="14">
    <location>
        <begin position="1922"/>
        <end position="1943"/>
    </location>
</feature>
<evidence type="ECO:0000313" key="18">
    <source>
        <dbReference type="EMBL" id="CAD6227065.1"/>
    </source>
</evidence>
<protein>
    <recommendedName>
        <fullName evidence="13">Sister chromatid cohesion protein</fullName>
    </recommendedName>
</protein>
<dbReference type="InterPro" id="IPR029023">
    <property type="entry name" value="Tensin_phosphatase"/>
</dbReference>
<dbReference type="GO" id="GO:0008270">
    <property type="term" value="F:zinc ion binding"/>
    <property type="evidence" value="ECO:0007669"/>
    <property type="project" value="UniProtKB-KW"/>
</dbReference>
<keyword evidence="6" id="KW-0479">Metal-binding</keyword>
<keyword evidence="9" id="KW-0904">Protein phosphatase</keyword>
<dbReference type="PANTHER" id="PTHR21704:SF18">
    <property type="entry name" value="NIPPED-B-LIKE PROTEIN"/>
    <property type="match status" value="1"/>
</dbReference>
<comment type="catalytic activity">
    <reaction evidence="1">
        <text>a 1,2-diacyl-sn-glycero-3-phospho-(1D-myo-inositol-3,4,5-trisphosphate) + H2O = a 1,2-diacyl-sn-glycero-3-phospho-(1D-myo-inositol-4,5-bisphosphate) + phosphate</text>
        <dbReference type="Rhea" id="RHEA:25017"/>
        <dbReference type="ChEBI" id="CHEBI:15377"/>
        <dbReference type="ChEBI" id="CHEBI:43474"/>
        <dbReference type="ChEBI" id="CHEBI:57836"/>
        <dbReference type="ChEBI" id="CHEBI:58456"/>
        <dbReference type="EC" id="3.1.3.67"/>
    </reaction>
</comment>
<dbReference type="PROSITE" id="PS00383">
    <property type="entry name" value="TYR_PHOSPHATASE_1"/>
    <property type="match status" value="1"/>
</dbReference>
<dbReference type="InterPro" id="IPR016130">
    <property type="entry name" value="Tyr_Pase_AS"/>
</dbReference>
<dbReference type="FunFam" id="3.90.190.10:FF:000053">
    <property type="entry name" value="Phosphatidylinositol 3,4,5-trisphosphate 3-phosphatase TPTE2"/>
    <property type="match status" value="1"/>
</dbReference>
<feature type="domain" description="C2 tensin-type" evidence="17">
    <location>
        <begin position="2162"/>
        <end position="2289"/>
    </location>
</feature>
<evidence type="ECO:0000256" key="9">
    <source>
        <dbReference type="ARBA" id="ARBA00022912"/>
    </source>
</evidence>
<dbReference type="Gene3D" id="3.90.190.10">
    <property type="entry name" value="Protein tyrosine phosphatase superfamily"/>
    <property type="match status" value="1"/>
</dbReference>
<feature type="compositionally biased region" description="Polar residues" evidence="14">
    <location>
        <begin position="1821"/>
        <end position="1830"/>
    </location>
</feature>
<feature type="domain" description="Tyrosine specific protein phosphatases" evidence="15">
    <location>
        <begin position="2090"/>
        <end position="2129"/>
    </location>
</feature>
<dbReference type="Pfam" id="PF12830">
    <property type="entry name" value="Nipped-B_C"/>
    <property type="match status" value="1"/>
</dbReference>
<feature type="domain" description="Phosphatase tensin-type" evidence="16">
    <location>
        <begin position="1976"/>
        <end position="2155"/>
    </location>
</feature>
<dbReference type="InterPro" id="IPR014020">
    <property type="entry name" value="Tensin_C2-dom"/>
</dbReference>
<dbReference type="InterPro" id="IPR000387">
    <property type="entry name" value="Tyr_Pase_dom"/>
</dbReference>
<evidence type="ECO:0000256" key="1">
    <source>
        <dbReference type="ARBA" id="ARBA00000536"/>
    </source>
</evidence>
<gene>
    <name evidence="18" type="ORF">NCGR_LOCUS18708</name>
</gene>
<dbReference type="InterPro" id="IPR055183">
    <property type="entry name" value="PTEN2A/B_C2"/>
</dbReference>
<comment type="caution">
    <text evidence="18">The sequence shown here is derived from an EMBL/GenBank/DDBJ whole genome shotgun (WGS) entry which is preliminary data.</text>
</comment>
<dbReference type="GO" id="GO:0034087">
    <property type="term" value="P:establishment of mitotic sister chromatid cohesion"/>
    <property type="evidence" value="ECO:0007669"/>
    <property type="project" value="TreeGrafter"/>
</dbReference>
<dbReference type="GO" id="GO:0004721">
    <property type="term" value="F:phosphoprotein phosphatase activity"/>
    <property type="evidence" value="ECO:0007669"/>
    <property type="project" value="UniProtKB-KW"/>
</dbReference>
<dbReference type="SUPFAM" id="SSF52799">
    <property type="entry name" value="(Phosphotyrosine protein) phosphatases II"/>
    <property type="match status" value="1"/>
</dbReference>
<dbReference type="PROSITE" id="PS51181">
    <property type="entry name" value="PPASE_TENSIN"/>
    <property type="match status" value="1"/>
</dbReference>
<reference evidence="18" key="1">
    <citation type="submission" date="2020-10" db="EMBL/GenBank/DDBJ databases">
        <authorList>
            <person name="Han B."/>
            <person name="Lu T."/>
            <person name="Zhao Q."/>
            <person name="Huang X."/>
            <person name="Zhao Y."/>
        </authorList>
    </citation>
    <scope>NUCLEOTIDE SEQUENCE</scope>
</reference>
<feature type="region of interest" description="Disordered" evidence="14">
    <location>
        <begin position="114"/>
        <end position="133"/>
    </location>
</feature>
<dbReference type="GO" id="GO:0016314">
    <property type="term" value="F:phosphatidylinositol-3,4,5-trisphosphate 3-phosphatase activity"/>
    <property type="evidence" value="ECO:0007669"/>
    <property type="project" value="UniProtKB-EC"/>
</dbReference>
<sequence length="2455" mass="271014">MDPGASAGGGGSGRWAGFERACRLPNTVHSEVLPSLPLPTLPRELGFDALRDDEPLAAPDRPDMIMQAADIARILADTDVSHLGFTPEDNVDVDPSRCSWLWREVLKHNPDAFKVKAPGPSSQGPFGGPGYQNQEREKHFEHLTPNTSKARNESAFPQDEIGSHRERFHNELTPDSIASKKPKVRKKEINNSVSSSAPSIPNSQEVIANFCEVVEDFCGKAEIPDDGDGGDWLSIPLNDVKVLVNEITSVRSKRILHEVPMDTVTRLLDVIDRQIRCSQGLSIDVKENSDAVDAEPLVFSALESSHAALAIMTHHDMPKQLYREELIERIIDFSRHQITDCMAASNPTFRALYKPAENVANNGDDDEDDLENGQVSKRRRTATNLSMRKSSNRVSASVYSAVQKLCLILGFLKELLTTVRLSDSCILQLAKTCFTTFLVDNMELLQLKAIGVICTVFSSYTQHRSYLVDETLHLLRKLQFSKNAVRTYHLADEDQKQIQMITALLVHLVQFSAIVPDSLKGTVDWTTIVDASGDADYYPIKCHEVATEACCRFWTDVLQRFTAAKSQDMSETKGIIDNLVQDFLTILNLPEYPAAASILEVLCVLLLQNAGLKSKDTNARCFAIDLLGGIASRLKRDSVICSEEKLWILQDLTVAGSDGSKILKNKCCVCLGGRGINIACNECGRCFHSDCMGAGSQDNLQHDSVCPLCFCKQQLNVLQSYCQSQIKENGKKAAASASKKSAKPTEVPAVDIVRQILLSYLQEAGPQDDGNLFTRWFYLCIWNKEDQHSQEIIYYLARLKSKEILRDSGNGLAISRDSAKKICLALGQKNSFCRGFDKILALLLASLRENSPVIRAKALRAVSSIVEADPEVLGDKRVQAAVEGRFCDSAISVREAALELVGRHIASHPDVGLKYIEKVAERIKDTGVSVRKRAIKIIRDLCASNPNTDTTHAFVEIISRVNDEESSVQDLVCKTFYELWFEEPTGSHKHLVADGSSVPMEIAKKTEQIVDMLRKMPNHQPLITIIKRNLTLDFLPQSTKAAGINSSMVASIRKRCEFICKRLLERILQVEEGATNEMEIHALPYIVALQAFCIVDPTLCIPVTDPSKFVVTLQPYVNIQVDNKSAAQLLESIIFVIDAVLPLIRKPPQNVVEELEKDLKHMIVRHSYLTVVHACIKCLCALSKSAGRGPGLLENLVNIFYKHLSGASSDSQLLGRSLFCLGLLLRYGYQLMLTSENQLDFPKIINLLQRKYLLRDDFSLKVRALQTLGYILIAKPEFMLQKDMLKLIETALSSEVDYRLKIQGLQNLYEYLRDAESQLTAESTAKPPVQCEINGGSEVPVAAGAGDTNICGGIIQLYWSSILDRCLDTNDQVRQSALKIVEVVLRQGLVHPITCVPHLIALEMDPLEGNSKLAHHLLMNMNEKYPSFFESRLGDGLQMSFKFFESIVSNHKMAANIKSNPIAFVKPGISRIYRLIRSNRNSRNKFVHSIVRKFESDSRSRSTVSFLVYCAEVLASLPFTCSDEPLYLIYDINRVIHLRAGGVEGNLKRWTSMSQPQDTAGVTTLPRESHVVMQEPGGYYDNVGYVPEWVNDNNPCSTSDVAKVQVDVDMTKVQGDCHDAIALQLLLKLKRHLKVVYSLDDARCQAFSLKEPPKSGEAFSRQNVPFNIGNTNISLPSCLQDVASVYQDFKIALREDSMDFAVFIPSVQTRKRPTPRSTMNPTPRSTTRVRRTAAPSVTKARGGARGDDSDDADDDDWTGGPRMLDFSGGGRVTRQRVQKRDGLLVQWNGSTTFPSVGLSLGIINIDYTIMEEQQVKPSDLPPTSSDNQGPVATPPVTSADPVRPAASTGSPSQVAAAAPAPIAAPAEDAAGREAPASVFSASGLSSWAKNLKIPQPSSGQESPTGKNTFARLTSGFGLRMSPKAAQQDEGAEGSTSPTTGQPGVFGSLTKGIVDSSKNAVKAVQVKARHMVSQNKRRYQEGGFDLDMTYITENIIAMGFPAGDLSSGLFGYFEGFYRNHMEEVIRFFEMHHKGKYKVYNLCSERLYDASLFEGKVACFPFDDHNCPPIQLVISFCHSAYSWLKEDIENVVVVHCKAGKARTGLMISSLLLFLKFFPTAEESIEYYNQKRCVDGKGLILPSQIRYVKYFERILTYFNGENQPPRRCMLRGFRLHRCPYWIRPSITVSNHNGVLFSTKKHPRTKELMPEDFWFSAPKKGIMVFALPGEPGLAEVAGDFKIQFHDRQGDFYCWLNTTMMENRVTLNPIDLDDFDKRKLPSPGFQVEVVLVDYDGSQPPKPKPATGPADTKSDADSLASTVAKENNAVPAESNKGTGSNDKDEVFSDSDGEDGSSKGRKEKTAGGGQSSVNAAKPSQTSNVQDAASAAASRLDKVAITSEQGTAKAPDGTSLKTEVSSKASSTTPPPTAADSSSMSEFKAIAADASVFSFGDEDDYESE</sequence>
<comment type="similarity">
    <text evidence="3">Belongs to the PTEN phosphatase protein family.</text>
</comment>
<dbReference type="Gene3D" id="2.60.40.1110">
    <property type="match status" value="1"/>
</dbReference>
<dbReference type="SUPFAM" id="SSF57903">
    <property type="entry name" value="FYVE/PHD zinc finger"/>
    <property type="match status" value="1"/>
</dbReference>
<feature type="compositionally biased region" description="Low complexity" evidence="14">
    <location>
        <begin position="1722"/>
        <end position="1741"/>
    </location>
</feature>
<dbReference type="GO" id="GO:0140588">
    <property type="term" value="P:chromatin looping"/>
    <property type="evidence" value="ECO:0007669"/>
    <property type="project" value="InterPro"/>
</dbReference>
<feature type="region of interest" description="Disordered" evidence="14">
    <location>
        <begin position="1890"/>
        <end position="1910"/>
    </location>
</feature>
<organism evidence="18 19">
    <name type="scientific">Miscanthus lutarioriparius</name>
    <dbReference type="NCBI Taxonomy" id="422564"/>
    <lineage>
        <taxon>Eukaryota</taxon>
        <taxon>Viridiplantae</taxon>
        <taxon>Streptophyta</taxon>
        <taxon>Embryophyta</taxon>
        <taxon>Tracheophyta</taxon>
        <taxon>Spermatophyta</taxon>
        <taxon>Magnoliopsida</taxon>
        <taxon>Liliopsida</taxon>
        <taxon>Poales</taxon>
        <taxon>Poaceae</taxon>
        <taxon>PACMAD clade</taxon>
        <taxon>Panicoideae</taxon>
        <taxon>Andropogonodae</taxon>
        <taxon>Andropogoneae</taxon>
        <taxon>Saccharinae</taxon>
        <taxon>Miscanthus</taxon>
    </lineage>
</organism>
<feature type="region of interest" description="Disordered" evidence="14">
    <location>
        <begin position="1815"/>
        <end position="1860"/>
    </location>
</feature>
<dbReference type="PROSITE" id="PS50056">
    <property type="entry name" value="TYR_PHOSPHATASE_2"/>
    <property type="match status" value="1"/>
</dbReference>
<evidence type="ECO:0000256" key="13">
    <source>
        <dbReference type="RuleBase" id="RU364107"/>
    </source>
</evidence>
<dbReference type="Gene3D" id="1.25.10.10">
    <property type="entry name" value="Leucine-rich Repeat Variant"/>
    <property type="match status" value="1"/>
</dbReference>
<dbReference type="SUPFAM" id="SSF48371">
    <property type="entry name" value="ARM repeat"/>
    <property type="match status" value="1"/>
</dbReference>
<dbReference type="PANTHER" id="PTHR21704">
    <property type="entry name" value="NIPPED-B-LIKE PROTEIN DELANGIN SCC2-RELATED"/>
    <property type="match status" value="1"/>
</dbReference>
<keyword evidence="19" id="KW-1185">Reference proteome</keyword>
<dbReference type="Pfam" id="PF12765">
    <property type="entry name" value="Cohesin_HEAT"/>
    <property type="match status" value="1"/>
</dbReference>
<dbReference type="InterPro" id="IPR024986">
    <property type="entry name" value="Nipped-B_C"/>
</dbReference>
<evidence type="ECO:0000256" key="11">
    <source>
        <dbReference type="ARBA" id="ARBA00023242"/>
    </source>
</evidence>
<keyword evidence="6" id="KW-0863">Zinc-finger</keyword>
<keyword evidence="11 13" id="KW-0539">Nucleus</keyword>
<dbReference type="InterPro" id="IPR016024">
    <property type="entry name" value="ARM-type_fold"/>
</dbReference>
<evidence type="ECO:0000313" key="19">
    <source>
        <dbReference type="Proteomes" id="UP000604825"/>
    </source>
</evidence>
<dbReference type="EMBL" id="CAJGYO010000004">
    <property type="protein sequence ID" value="CAD6227065.1"/>
    <property type="molecule type" value="Genomic_DNA"/>
</dbReference>
<evidence type="ECO:0000259" key="16">
    <source>
        <dbReference type="PROSITE" id="PS51181"/>
    </source>
</evidence>
<dbReference type="InterPro" id="IPR026003">
    <property type="entry name" value="Cohesin_HEAT"/>
</dbReference>
<feature type="compositionally biased region" description="Polar residues" evidence="14">
    <location>
        <begin position="2364"/>
        <end position="2379"/>
    </location>
</feature>
<dbReference type="PROSITE" id="PS51182">
    <property type="entry name" value="C2_TENSIN"/>
    <property type="match status" value="1"/>
</dbReference>
<evidence type="ECO:0000256" key="3">
    <source>
        <dbReference type="ARBA" id="ARBA00007881"/>
    </source>
</evidence>
<dbReference type="InterPro" id="IPR045101">
    <property type="entry name" value="PTP_PTEN"/>
</dbReference>
<dbReference type="Pfam" id="PF22918">
    <property type="entry name" value="PTEN2_C2"/>
    <property type="match status" value="1"/>
</dbReference>
<evidence type="ECO:0000256" key="7">
    <source>
        <dbReference type="ARBA" id="ARBA00022801"/>
    </source>
</evidence>
<dbReference type="GO" id="GO:0061775">
    <property type="term" value="F:cohesin loader activity"/>
    <property type="evidence" value="ECO:0007669"/>
    <property type="project" value="InterPro"/>
</dbReference>
<dbReference type="InterPro" id="IPR029021">
    <property type="entry name" value="Prot-tyrosine_phosphatase-like"/>
</dbReference>
<dbReference type="InterPro" id="IPR011011">
    <property type="entry name" value="Znf_FYVE_PHD"/>
</dbReference>
<dbReference type="GO" id="GO:0090694">
    <property type="term" value="C:Scc2-Scc4 cohesin loading complex"/>
    <property type="evidence" value="ECO:0007669"/>
    <property type="project" value="TreeGrafter"/>
</dbReference>
<evidence type="ECO:0000259" key="17">
    <source>
        <dbReference type="PROSITE" id="PS51182"/>
    </source>
</evidence>
<dbReference type="FunFam" id="1.25.10.10:FF:000315">
    <property type="entry name" value="Sister chromatid cohesion protein"/>
    <property type="match status" value="1"/>
</dbReference>
<feature type="region of interest" description="Disordered" evidence="14">
    <location>
        <begin position="360"/>
        <end position="386"/>
    </location>
</feature>
<feature type="compositionally biased region" description="Basic and acidic residues" evidence="14">
    <location>
        <begin position="2349"/>
        <end position="2358"/>
    </location>
</feature>
<dbReference type="GO" id="GO:0071169">
    <property type="term" value="P:establishment of protein localization to chromatin"/>
    <property type="evidence" value="ECO:0007669"/>
    <property type="project" value="TreeGrafter"/>
</dbReference>
<evidence type="ECO:0000256" key="4">
    <source>
        <dbReference type="ARBA" id="ARBA00009252"/>
    </source>
</evidence>
<comment type="similarity">
    <text evidence="4 13">Belongs to the SCC2/Nipped-B family.</text>
</comment>
<dbReference type="CDD" id="cd14509">
    <property type="entry name" value="PTP_PTEN"/>
    <property type="match status" value="1"/>
</dbReference>
<dbReference type="GO" id="GO:0003682">
    <property type="term" value="F:chromatin binding"/>
    <property type="evidence" value="ECO:0007669"/>
    <property type="project" value="TreeGrafter"/>
</dbReference>
<feature type="region of interest" description="Disordered" evidence="14">
    <location>
        <begin position="1709"/>
        <end position="1776"/>
    </location>
</feature>
<evidence type="ECO:0000256" key="8">
    <source>
        <dbReference type="ARBA" id="ARBA00022833"/>
    </source>
</evidence>
<keyword evidence="10" id="KW-0443">Lipid metabolism</keyword>
<feature type="compositionally biased region" description="Acidic residues" evidence="14">
    <location>
        <begin position="1748"/>
        <end position="1757"/>
    </location>
</feature>
<feature type="region of interest" description="Disordered" evidence="14">
    <location>
        <begin position="2289"/>
        <end position="2431"/>
    </location>
</feature>
<dbReference type="GO" id="GO:0010468">
    <property type="term" value="P:regulation of gene expression"/>
    <property type="evidence" value="ECO:0007669"/>
    <property type="project" value="InterPro"/>
</dbReference>
<evidence type="ECO:0000256" key="2">
    <source>
        <dbReference type="ARBA" id="ARBA00004123"/>
    </source>
</evidence>
<evidence type="ECO:0000256" key="14">
    <source>
        <dbReference type="SAM" id="MobiDB-lite"/>
    </source>
</evidence>
<dbReference type="InterPro" id="IPR033031">
    <property type="entry name" value="Scc2/Nipped-B"/>
</dbReference>
<dbReference type="CDD" id="cd23958">
    <property type="entry name" value="SCC2"/>
    <property type="match status" value="1"/>
</dbReference>
<keyword evidence="8" id="KW-0862">Zinc</keyword>
<dbReference type="Proteomes" id="UP000604825">
    <property type="component" value="Unassembled WGS sequence"/>
</dbReference>
<dbReference type="GO" id="GO:0006629">
    <property type="term" value="P:lipid metabolic process"/>
    <property type="evidence" value="ECO:0007669"/>
    <property type="project" value="UniProtKB-KW"/>
</dbReference>
<comment type="subcellular location">
    <subcellularLocation>
        <location evidence="2 13">Nucleus</location>
    </subcellularLocation>
</comment>
<evidence type="ECO:0000256" key="12">
    <source>
        <dbReference type="ARBA" id="ARBA00023306"/>
    </source>
</evidence>
<proteinExistence type="inferred from homology"/>
<feature type="compositionally biased region" description="Low complexity" evidence="14">
    <location>
        <begin position="2413"/>
        <end position="2431"/>
    </location>
</feature>
<keyword evidence="5 13" id="KW-0677">Repeat</keyword>
<dbReference type="SMART" id="SM01326">
    <property type="entry name" value="PTEN_C2"/>
    <property type="match status" value="1"/>
</dbReference>
<feature type="compositionally biased region" description="Polar residues" evidence="14">
    <location>
        <begin position="1895"/>
        <end position="1910"/>
    </location>
</feature>
<dbReference type="OrthoDB" id="418242at2759"/>
<evidence type="ECO:0000259" key="15">
    <source>
        <dbReference type="PROSITE" id="PS50056"/>
    </source>
</evidence>
<keyword evidence="7" id="KW-0378">Hydrolase</keyword>
<dbReference type="GO" id="GO:1990414">
    <property type="term" value="P:replication-born double-strand break repair via sister chromatid exchange"/>
    <property type="evidence" value="ECO:0007669"/>
    <property type="project" value="TreeGrafter"/>
</dbReference>